<dbReference type="EnsemblBacteria" id="AAB86006">
    <property type="protein sequence ID" value="AAB86006"/>
    <property type="gene ID" value="MTH_1532"/>
</dbReference>
<evidence type="ECO:0000256" key="1">
    <source>
        <dbReference type="SAM" id="Phobius"/>
    </source>
</evidence>
<organism evidence="2 3">
    <name type="scientific">Methanothermobacter thermautotrophicus (strain ATCC 29096 / DSM 1053 / JCM 10044 / NBRC 100330 / Delta H)</name>
    <name type="common">Methanobacterium thermoautotrophicum</name>
    <dbReference type="NCBI Taxonomy" id="187420"/>
    <lineage>
        <taxon>Archaea</taxon>
        <taxon>Methanobacteriati</taxon>
        <taxon>Methanobacteriota</taxon>
        <taxon>Methanomada group</taxon>
        <taxon>Methanobacteria</taxon>
        <taxon>Methanobacteriales</taxon>
        <taxon>Methanobacteriaceae</taxon>
        <taxon>Methanothermobacter</taxon>
    </lineage>
</organism>
<sequence length="194" mass="22009">MGAKELHFMIIDDFNDYKLSFFDDKWLPVFLIVWLTVFLLSHPDMNFKLLAGLIFSTIIIVYKPEGFLEDHKRRIFILTVILYPPAEFALKLLAASGPLAVNMAEHFTAGLVVAIYLSTLLHGALKKLSQWERFMFTVSAAVLFCLLYEITGFLIYYEPSAALYSDTMRDLSMNMAGAVMVAALISDYEGKSRI</sequence>
<proteinExistence type="predicted"/>
<dbReference type="Proteomes" id="UP000005223">
    <property type="component" value="Chromosome"/>
</dbReference>
<dbReference type="HOGENOM" id="CLU_1472089_0_0_2"/>
<dbReference type="PaxDb" id="187420-MTH_1532"/>
<feature type="transmembrane region" description="Helical" evidence="1">
    <location>
        <begin position="106"/>
        <end position="125"/>
    </location>
</feature>
<feature type="transmembrane region" description="Helical" evidence="1">
    <location>
        <begin position="47"/>
        <end position="63"/>
    </location>
</feature>
<keyword evidence="1" id="KW-1133">Transmembrane helix</keyword>
<feature type="transmembrane region" description="Helical" evidence="1">
    <location>
        <begin position="75"/>
        <end position="94"/>
    </location>
</feature>
<protein>
    <recommendedName>
        <fullName evidence="4">DUF2238 domain-containing protein</fullName>
    </recommendedName>
</protein>
<evidence type="ECO:0008006" key="4">
    <source>
        <dbReference type="Google" id="ProtNLM"/>
    </source>
</evidence>
<evidence type="ECO:0000313" key="3">
    <source>
        <dbReference type="Proteomes" id="UP000005223"/>
    </source>
</evidence>
<reference evidence="2 3" key="1">
    <citation type="journal article" date="1997" name="J. Bacteriol.">
        <title>Complete genome sequence of Methanobacterium thermoautotrophicum deltaH: functional analysis and comparative genomics.</title>
        <authorList>
            <person name="Smith D.R."/>
            <person name="Doucette-Stamm L.A."/>
            <person name="Deloughery C."/>
            <person name="Lee H.-M."/>
            <person name="Dubois J."/>
            <person name="Aldredge T."/>
            <person name="Bashirzadeh R."/>
            <person name="Blakely D."/>
            <person name="Cook R."/>
            <person name="Gilbert K."/>
            <person name="Harrison D."/>
            <person name="Hoang L."/>
            <person name="Keagle P."/>
            <person name="Lumm W."/>
            <person name="Pothier B."/>
            <person name="Qiu D."/>
            <person name="Spadafora R."/>
            <person name="Vicare R."/>
            <person name="Wang Y."/>
            <person name="Wierzbowski J."/>
            <person name="Gibson R."/>
            <person name="Jiwani N."/>
            <person name="Caruso A."/>
            <person name="Bush D."/>
            <person name="Safer H."/>
            <person name="Patwell D."/>
            <person name="Prabhakar S."/>
            <person name="McDougall S."/>
            <person name="Shimer G."/>
            <person name="Goyal A."/>
            <person name="Pietrovski S."/>
            <person name="Church G.M."/>
            <person name="Daniels C.J."/>
            <person name="Mao J.-i."/>
            <person name="Rice P."/>
            <person name="Nolling J."/>
            <person name="Reeve J.N."/>
        </authorList>
    </citation>
    <scope>NUCLEOTIDE SEQUENCE [LARGE SCALE GENOMIC DNA]</scope>
    <source>
        <strain evidence="3">ATCC 29096 / DSM 1053 / JCM 10044 / NBRC 100330 / Delta H</strain>
    </source>
</reference>
<keyword evidence="1" id="KW-0472">Membrane</keyword>
<name>O27575_METTH</name>
<feature type="transmembrane region" description="Helical" evidence="1">
    <location>
        <begin position="171"/>
        <end position="188"/>
    </location>
</feature>
<feature type="transmembrane region" description="Helical" evidence="1">
    <location>
        <begin position="134"/>
        <end position="156"/>
    </location>
</feature>
<keyword evidence="1" id="KW-0812">Transmembrane</keyword>
<dbReference type="EMBL" id="AE000666">
    <property type="protein sequence ID" value="AAB86006.1"/>
    <property type="molecule type" value="Genomic_DNA"/>
</dbReference>
<dbReference type="KEGG" id="mth:MTH_1532"/>
<accession>O27575</accession>
<dbReference type="AlphaFoldDB" id="O27575"/>
<gene>
    <name evidence="2" type="ordered locus">MTH_1532</name>
</gene>
<keyword evidence="3" id="KW-1185">Reference proteome</keyword>
<dbReference type="InParanoid" id="O27575"/>
<feature type="transmembrane region" description="Helical" evidence="1">
    <location>
        <begin position="26"/>
        <end position="41"/>
    </location>
</feature>
<evidence type="ECO:0000313" key="2">
    <source>
        <dbReference type="EMBL" id="AAB86006.1"/>
    </source>
</evidence>
<dbReference type="PIR" id="D69071">
    <property type="entry name" value="D69071"/>
</dbReference>